<feature type="transmembrane region" description="Helical" evidence="5">
    <location>
        <begin position="46"/>
        <end position="68"/>
    </location>
</feature>
<keyword evidence="4 5" id="KW-0472">Membrane</keyword>
<comment type="caution">
    <text evidence="6">The sequence shown here is derived from an EMBL/GenBank/DDBJ whole genome shotgun (WGS) entry which is preliminary data.</text>
</comment>
<keyword evidence="3 5" id="KW-1133">Transmembrane helix</keyword>
<evidence type="ECO:0000256" key="1">
    <source>
        <dbReference type="ARBA" id="ARBA00004141"/>
    </source>
</evidence>
<feature type="transmembrane region" description="Helical" evidence="5">
    <location>
        <begin position="21"/>
        <end position="40"/>
    </location>
</feature>
<keyword evidence="7" id="KW-1185">Reference proteome</keyword>
<organism evidence="6 7">
    <name type="scientific">Hyphococcus aureus</name>
    <dbReference type="NCBI Taxonomy" id="2666033"/>
    <lineage>
        <taxon>Bacteria</taxon>
        <taxon>Pseudomonadati</taxon>
        <taxon>Pseudomonadota</taxon>
        <taxon>Alphaproteobacteria</taxon>
        <taxon>Parvularculales</taxon>
        <taxon>Parvularculaceae</taxon>
        <taxon>Hyphococcus</taxon>
    </lineage>
</organism>
<feature type="transmembrane region" description="Helical" evidence="5">
    <location>
        <begin position="80"/>
        <end position="105"/>
    </location>
</feature>
<evidence type="ECO:0000256" key="4">
    <source>
        <dbReference type="ARBA" id="ARBA00023136"/>
    </source>
</evidence>
<evidence type="ECO:0000256" key="2">
    <source>
        <dbReference type="ARBA" id="ARBA00022692"/>
    </source>
</evidence>
<accession>A0ABW1L1U7</accession>
<reference evidence="6 7" key="1">
    <citation type="submission" date="2024-09" db="EMBL/GenBank/DDBJ databases">
        <authorList>
            <person name="Zhang Z.-H."/>
        </authorList>
    </citation>
    <scope>NUCLEOTIDE SEQUENCE [LARGE SCALE GENOMIC DNA]</scope>
    <source>
        <strain evidence="6 7">HHTR114</strain>
    </source>
</reference>
<keyword evidence="2 5" id="KW-0812">Transmembrane</keyword>
<evidence type="ECO:0000256" key="5">
    <source>
        <dbReference type="SAM" id="Phobius"/>
    </source>
</evidence>
<evidence type="ECO:0000313" key="6">
    <source>
        <dbReference type="EMBL" id="MFC6036753.1"/>
    </source>
</evidence>
<dbReference type="Proteomes" id="UP001596116">
    <property type="component" value="Unassembled WGS sequence"/>
</dbReference>
<protein>
    <submittedName>
        <fullName evidence="6">ZIP family metal transporter</fullName>
    </submittedName>
</protein>
<feature type="transmembrane region" description="Helical" evidence="5">
    <location>
        <begin position="207"/>
        <end position="224"/>
    </location>
</feature>
<dbReference type="PANTHER" id="PTHR16950">
    <property type="entry name" value="ZINC TRANSPORTER SLC39A7 HISTIDINE-RICH MEMBRANE PROTEIN KE4"/>
    <property type="match status" value="1"/>
</dbReference>
<sequence length="233" mass="23921">MSAFGIFAMASFSGWAQRNSAYCAAFAVGLLSVGVMFHLIPEATNISISALSWVLAGFVAMVLIGMGVQTAVARQPEGAALTFGYVSIIGLAAHSFLDGAVYAASFWDEAFTGWLATGGLLFHEFPEGVIAYALLAQAGLARARAIILALIAAALTTVAGTITAQSIFGLASAPPLAAMLGAAAGALIYVLIFHLGPHATKTPNKRGYDVAMLGVVIGTAAILFEKMAGGHFH</sequence>
<feature type="transmembrane region" description="Helical" evidence="5">
    <location>
        <begin position="111"/>
        <end position="135"/>
    </location>
</feature>
<feature type="transmembrane region" description="Helical" evidence="5">
    <location>
        <begin position="176"/>
        <end position="195"/>
    </location>
</feature>
<proteinExistence type="predicted"/>
<dbReference type="EMBL" id="JBHPON010000002">
    <property type="protein sequence ID" value="MFC6036753.1"/>
    <property type="molecule type" value="Genomic_DNA"/>
</dbReference>
<gene>
    <name evidence="6" type="ORF">ACFMB1_14435</name>
</gene>
<name>A0ABW1L1U7_9PROT</name>
<evidence type="ECO:0000256" key="3">
    <source>
        <dbReference type="ARBA" id="ARBA00022989"/>
    </source>
</evidence>
<dbReference type="PANTHER" id="PTHR16950:SF16">
    <property type="entry name" value="ZINC TRANSPORTER ZIP13"/>
    <property type="match status" value="1"/>
</dbReference>
<feature type="transmembrane region" description="Helical" evidence="5">
    <location>
        <begin position="147"/>
        <end position="170"/>
    </location>
</feature>
<comment type="subcellular location">
    <subcellularLocation>
        <location evidence="1">Membrane</location>
        <topology evidence="1">Multi-pass membrane protein</topology>
    </subcellularLocation>
</comment>
<dbReference type="RefSeq" id="WP_379882005.1">
    <property type="nucleotide sequence ID" value="NZ_JBHPON010000002.1"/>
</dbReference>
<dbReference type="InterPro" id="IPR003689">
    <property type="entry name" value="ZIP"/>
</dbReference>
<evidence type="ECO:0000313" key="7">
    <source>
        <dbReference type="Proteomes" id="UP001596116"/>
    </source>
</evidence>
<dbReference type="Pfam" id="PF02535">
    <property type="entry name" value="Zip"/>
    <property type="match status" value="1"/>
</dbReference>